<dbReference type="InterPro" id="IPR046867">
    <property type="entry name" value="AldOxase/xan_DH_MoCoBD2"/>
</dbReference>
<name>A0A2T0ZX99_9ACTN</name>
<dbReference type="PANTHER" id="PTHR11908:SF132">
    <property type="entry name" value="ALDEHYDE OXIDASE 1-RELATED"/>
    <property type="match status" value="1"/>
</dbReference>
<evidence type="ECO:0000256" key="1">
    <source>
        <dbReference type="ARBA" id="ARBA00022505"/>
    </source>
</evidence>
<dbReference type="EMBL" id="PVUE01000012">
    <property type="protein sequence ID" value="PRZ40981.1"/>
    <property type="molecule type" value="Genomic_DNA"/>
</dbReference>
<dbReference type="Proteomes" id="UP000237752">
    <property type="component" value="Unassembled WGS sequence"/>
</dbReference>
<accession>A0A2T0ZX99</accession>
<dbReference type="InterPro" id="IPR036856">
    <property type="entry name" value="Ald_Oxase/Xan_DH_a/b_sf"/>
</dbReference>
<dbReference type="InterPro" id="IPR000674">
    <property type="entry name" value="Ald_Oxase/Xan_DH_a/b"/>
</dbReference>
<dbReference type="AlphaFoldDB" id="A0A2T0ZX99"/>
<dbReference type="RefSeq" id="WP_106349654.1">
    <property type="nucleotide sequence ID" value="NZ_PVUE01000012.1"/>
</dbReference>
<dbReference type="SUPFAM" id="SSF54665">
    <property type="entry name" value="CO dehydrogenase molybdoprotein N-domain-like"/>
    <property type="match status" value="1"/>
</dbReference>
<dbReference type="Pfam" id="PF02738">
    <property type="entry name" value="MoCoBD_1"/>
    <property type="match status" value="1"/>
</dbReference>
<protein>
    <submittedName>
        <fullName evidence="4">Xanthine dehydrogenase molybdenum binding subunit apoprotein</fullName>
    </submittedName>
</protein>
<organism evidence="4 5">
    <name type="scientific">Antricoccus suffuscus</name>
    <dbReference type="NCBI Taxonomy" id="1629062"/>
    <lineage>
        <taxon>Bacteria</taxon>
        <taxon>Bacillati</taxon>
        <taxon>Actinomycetota</taxon>
        <taxon>Actinomycetes</taxon>
        <taxon>Geodermatophilales</taxon>
        <taxon>Antricoccaceae</taxon>
        <taxon>Antricoccus</taxon>
    </lineage>
</organism>
<dbReference type="InterPro" id="IPR008274">
    <property type="entry name" value="AldOxase/xan_DH_MoCoBD1"/>
</dbReference>
<reference evidence="4 5" key="1">
    <citation type="submission" date="2018-03" db="EMBL/GenBank/DDBJ databases">
        <title>Genomic Encyclopedia of Archaeal and Bacterial Type Strains, Phase II (KMG-II): from individual species to whole genera.</title>
        <authorList>
            <person name="Goeker M."/>
        </authorList>
    </citation>
    <scope>NUCLEOTIDE SEQUENCE [LARGE SCALE GENOMIC DNA]</scope>
    <source>
        <strain evidence="4 5">DSM 100065</strain>
    </source>
</reference>
<dbReference type="OrthoDB" id="9758509at2"/>
<dbReference type="GO" id="GO:0016491">
    <property type="term" value="F:oxidoreductase activity"/>
    <property type="evidence" value="ECO:0007669"/>
    <property type="project" value="UniProtKB-KW"/>
</dbReference>
<dbReference type="SMART" id="SM01008">
    <property type="entry name" value="Ald_Xan_dh_C"/>
    <property type="match status" value="1"/>
</dbReference>
<evidence type="ECO:0000256" key="2">
    <source>
        <dbReference type="ARBA" id="ARBA00023002"/>
    </source>
</evidence>
<proteinExistence type="predicted"/>
<keyword evidence="1" id="KW-0500">Molybdenum</keyword>
<dbReference type="SUPFAM" id="SSF56003">
    <property type="entry name" value="Molybdenum cofactor-binding domain"/>
    <property type="match status" value="1"/>
</dbReference>
<dbReference type="Gene3D" id="3.30.365.10">
    <property type="entry name" value="Aldehyde oxidase/xanthine dehydrogenase, molybdopterin binding domain"/>
    <property type="match status" value="4"/>
</dbReference>
<dbReference type="Gene3D" id="3.90.1170.50">
    <property type="entry name" value="Aldehyde oxidase/xanthine dehydrogenase, a/b hammerhead"/>
    <property type="match status" value="1"/>
</dbReference>
<evidence type="ECO:0000313" key="4">
    <source>
        <dbReference type="EMBL" id="PRZ40981.1"/>
    </source>
</evidence>
<dbReference type="InterPro" id="IPR016208">
    <property type="entry name" value="Ald_Oxase/xanthine_DH-like"/>
</dbReference>
<gene>
    <name evidence="4" type="ORF">CLV47_11214</name>
</gene>
<dbReference type="InterPro" id="IPR037165">
    <property type="entry name" value="AldOxase/xan_DH_Mopterin-bd_sf"/>
</dbReference>
<dbReference type="PANTHER" id="PTHR11908">
    <property type="entry name" value="XANTHINE DEHYDROGENASE"/>
    <property type="match status" value="1"/>
</dbReference>
<dbReference type="GO" id="GO:0005506">
    <property type="term" value="F:iron ion binding"/>
    <property type="evidence" value="ECO:0007669"/>
    <property type="project" value="InterPro"/>
</dbReference>
<comment type="caution">
    <text evidence="4">The sequence shown here is derived from an EMBL/GenBank/DDBJ whole genome shotgun (WGS) entry which is preliminary data.</text>
</comment>
<keyword evidence="5" id="KW-1185">Reference proteome</keyword>
<sequence>MASDQTPFTWVGQRRPRHEDARMLRGRGRFTDDIMPSRALHASFVRSSVAAGTITSIDTSQTADVPGVVAVFTAKNLGADGLIAVLERDGFIATEMPILAHDRVRYCGEPIAIVVADSAYSAEDGAESVIVEIDQTPAVMDLKAASSGGVHDDAPDGTLVDLRMYVDDQVEPTIDGSFLALTEQFSAARVHASPMECRAALAEVDDRSGQLVVHTSTQVPHQMRSAIAQSLGMAEGAVRVIAPDVGGGFGVKCVTGREEIATAAAARKLGRTVRWSEDRRDSLMASFTGHEQHYAVRAGFTEDGILTAISADIRCDIGAYSVYPFTCGVEPLMACSELPGVYKVGRYAARGRGYATNKSPTAPYRGVSRPQIVMVMERLMDKAAVRLGIDPIDIRRRNLIRYEDFPYTGPNALTYELGSYAESLDLCAKEVESAGWRQRATDGNDTDSDSLYGIGIACFSERSAYGTPTMGARKMGMTPGYDVSHIKMDPSGHVTVTTGTCGHGQGHETTFAQVVADKLGIDPAHVHLRQGDTDLTSYGWGTFASRSLVIGGMAARNAAGVLADNLKRVAAELLEADPRDIRLADGKASIDSVSISLSDLASRVHFRAHEFTEQPEQLLEARGESDPDGCFSNATHAALVRIDKSTGEAHVVDYLVVEDCGVVVNPLIVEGQVRGGVAQGIAAALYEHLEYDADGQPLTATLMDYLIPTACEIPPVTIHHLETPNAANELGAKGMGEGGAIGAPSAVLSAVNDALRFTGTQFDRLPVLPPDIVRALGANDNDAIERAAS</sequence>
<feature type="domain" description="Aldehyde oxidase/xanthine dehydrogenase a/b hammerhead" evidence="3">
    <location>
        <begin position="25"/>
        <end position="137"/>
    </location>
</feature>
<evidence type="ECO:0000313" key="5">
    <source>
        <dbReference type="Proteomes" id="UP000237752"/>
    </source>
</evidence>
<dbReference type="Pfam" id="PF20256">
    <property type="entry name" value="MoCoBD_2"/>
    <property type="match status" value="1"/>
</dbReference>
<dbReference type="Pfam" id="PF01315">
    <property type="entry name" value="Ald_Xan_dh_C"/>
    <property type="match status" value="1"/>
</dbReference>
<evidence type="ECO:0000259" key="3">
    <source>
        <dbReference type="SMART" id="SM01008"/>
    </source>
</evidence>
<keyword evidence="2" id="KW-0560">Oxidoreductase</keyword>